<accession>A0ABW1YP19</accession>
<protein>
    <recommendedName>
        <fullName evidence="4">DUF2946 family protein</fullName>
    </recommendedName>
</protein>
<name>A0ABW1YP19_9GAMM</name>
<sequence>MQKNIRSTLIALAALLALLLQVQTVFACEMMEHSGPVSECCCGEMAPGQEADCGCCTLDTRVSLKAEAQDQQAALPAAQLALELPQLAAPPRAQWPPILAPPSAPVSIPAFKDPPHPGNRTWLATLRLRL</sequence>
<evidence type="ECO:0000313" key="3">
    <source>
        <dbReference type="Proteomes" id="UP001596425"/>
    </source>
</evidence>
<proteinExistence type="predicted"/>
<keyword evidence="1" id="KW-0732">Signal</keyword>
<feature type="signal peptide" evidence="1">
    <location>
        <begin position="1"/>
        <end position="27"/>
    </location>
</feature>
<evidence type="ECO:0000256" key="1">
    <source>
        <dbReference type="SAM" id="SignalP"/>
    </source>
</evidence>
<gene>
    <name evidence="2" type="ORF">ACFQBM_07335</name>
</gene>
<reference evidence="3" key="1">
    <citation type="journal article" date="2019" name="Int. J. Syst. Evol. Microbiol.">
        <title>The Global Catalogue of Microorganisms (GCM) 10K type strain sequencing project: providing services to taxonomists for standard genome sequencing and annotation.</title>
        <authorList>
            <consortium name="The Broad Institute Genomics Platform"/>
            <consortium name="The Broad Institute Genome Sequencing Center for Infectious Disease"/>
            <person name="Wu L."/>
            <person name="Ma J."/>
        </authorList>
    </citation>
    <scope>NUCLEOTIDE SEQUENCE [LARGE SCALE GENOMIC DNA]</scope>
    <source>
        <strain evidence="3">CGMCC 1.13718</strain>
    </source>
</reference>
<feature type="chain" id="PRO_5046321716" description="DUF2946 family protein" evidence="1">
    <location>
        <begin position="28"/>
        <end position="130"/>
    </location>
</feature>
<organism evidence="2 3">
    <name type="scientific">Microbulbifer taiwanensis</name>
    <dbReference type="NCBI Taxonomy" id="986746"/>
    <lineage>
        <taxon>Bacteria</taxon>
        <taxon>Pseudomonadati</taxon>
        <taxon>Pseudomonadota</taxon>
        <taxon>Gammaproteobacteria</taxon>
        <taxon>Cellvibrionales</taxon>
        <taxon>Microbulbiferaceae</taxon>
        <taxon>Microbulbifer</taxon>
    </lineage>
</organism>
<keyword evidence="3" id="KW-1185">Reference proteome</keyword>
<dbReference type="RefSeq" id="WP_193189419.1">
    <property type="nucleotide sequence ID" value="NZ_JACZFR010000006.1"/>
</dbReference>
<dbReference type="PROSITE" id="PS51257">
    <property type="entry name" value="PROKAR_LIPOPROTEIN"/>
    <property type="match status" value="1"/>
</dbReference>
<comment type="caution">
    <text evidence="2">The sequence shown here is derived from an EMBL/GenBank/DDBJ whole genome shotgun (WGS) entry which is preliminary data.</text>
</comment>
<evidence type="ECO:0008006" key="4">
    <source>
        <dbReference type="Google" id="ProtNLM"/>
    </source>
</evidence>
<dbReference type="Proteomes" id="UP001596425">
    <property type="component" value="Unassembled WGS sequence"/>
</dbReference>
<dbReference type="EMBL" id="JBHSVR010000001">
    <property type="protein sequence ID" value="MFC6633084.1"/>
    <property type="molecule type" value="Genomic_DNA"/>
</dbReference>
<evidence type="ECO:0000313" key="2">
    <source>
        <dbReference type="EMBL" id="MFC6633084.1"/>
    </source>
</evidence>